<dbReference type="OrthoDB" id="264813at2"/>
<name>A0A4S8RQI5_9FLAO</name>
<dbReference type="Proteomes" id="UP000310406">
    <property type="component" value="Unassembled WGS sequence"/>
</dbReference>
<dbReference type="EMBL" id="SNTZ01000002">
    <property type="protein sequence ID" value="THV60011.1"/>
    <property type="molecule type" value="Genomic_DNA"/>
</dbReference>
<proteinExistence type="predicted"/>
<feature type="signal peptide" evidence="2">
    <location>
        <begin position="1"/>
        <end position="23"/>
    </location>
</feature>
<feature type="region of interest" description="Disordered" evidence="1">
    <location>
        <begin position="30"/>
        <end position="60"/>
    </location>
</feature>
<dbReference type="SUPFAM" id="SSF50998">
    <property type="entry name" value="Quinoprotein alcohol dehydrogenase-like"/>
    <property type="match status" value="1"/>
</dbReference>
<comment type="caution">
    <text evidence="3">The sequence shown here is derived from an EMBL/GenBank/DDBJ whole genome shotgun (WGS) entry which is preliminary data.</text>
</comment>
<keyword evidence="4" id="KW-1185">Reference proteome</keyword>
<organism evidence="3 4">
    <name type="scientific">Flagellimonas alvinocaridis</name>
    <dbReference type="NCBI Taxonomy" id="2530200"/>
    <lineage>
        <taxon>Bacteria</taxon>
        <taxon>Pseudomonadati</taxon>
        <taxon>Bacteroidota</taxon>
        <taxon>Flavobacteriia</taxon>
        <taxon>Flavobacteriales</taxon>
        <taxon>Flavobacteriaceae</taxon>
        <taxon>Flagellimonas</taxon>
    </lineage>
</organism>
<accession>A0A4S8RQI5</accession>
<protein>
    <recommendedName>
        <fullName evidence="5">Arylsulfotransferase (ASST)</fullName>
    </recommendedName>
</protein>
<evidence type="ECO:0000256" key="1">
    <source>
        <dbReference type="SAM" id="MobiDB-lite"/>
    </source>
</evidence>
<dbReference type="AlphaFoldDB" id="A0A4S8RQI5"/>
<evidence type="ECO:0008006" key="5">
    <source>
        <dbReference type="Google" id="ProtNLM"/>
    </source>
</evidence>
<dbReference type="Pfam" id="PF05935">
    <property type="entry name" value="Arylsulfotrans"/>
    <property type="match status" value="1"/>
</dbReference>
<evidence type="ECO:0000313" key="3">
    <source>
        <dbReference type="EMBL" id="THV60011.1"/>
    </source>
</evidence>
<sequence length="455" mass="51786">MNTYILRLLLLCMLFLCAPSCNQDDTVVDDIINEEPDPDPNPDPDPDPDPDTDKPIFEGDTGNVLVYDEEKIFDGYVLVNDASDNRVYLMTKEGKIRYEWELPSNIGNDAELLENGKLLVALTDENAFYDVGGFGGRIQIINPDRSVEWDFLYSTEDYISHHDIEMLPNGNVLILAWQKRSKEDALQAGYDGIPDNELLLLESLIEVNPENNDIVWEWHSWDHIIQDFDDTKDSFGDIAENPQLIDLNFHDDDRGDIMHANGLDYDPVNDLIYLSVNFYSEVWVIDHSTTTEEAATNSGGNYNKGGDLVYRFGNPLAYKNETGTRLFYNNHFPNYLDSDEIGAGNLLIYMNGNNGSQQQSHVYELNLPDSFTLLPENDNEPTIEWEFTDAELYSPIVSGAVRLPNGNTLIAEGRYGYWEVTESGEVVWLFEGNKLFWRGYSYPKDHPGVLLLELN</sequence>
<dbReference type="PANTHER" id="PTHR35340">
    <property type="entry name" value="PQQ ENZYME REPEAT PROTEIN-RELATED"/>
    <property type="match status" value="1"/>
</dbReference>
<feature type="chain" id="PRO_5020964868" description="Arylsulfotransferase (ASST)" evidence="2">
    <location>
        <begin position="24"/>
        <end position="455"/>
    </location>
</feature>
<dbReference type="InterPro" id="IPR010262">
    <property type="entry name" value="Arylsulfotransferase_bact"/>
</dbReference>
<dbReference type="InterPro" id="IPR053143">
    <property type="entry name" value="Arylsulfate_ST"/>
</dbReference>
<reference evidence="3 4" key="1">
    <citation type="submission" date="2019-03" db="EMBL/GenBank/DDBJ databases">
        <title>Muricauda SCR12 sp.nov, a marine bacterium isolated from Pacific Ocean:the Okinawa trough.</title>
        <authorList>
            <person name="Liu L."/>
        </authorList>
    </citation>
    <scope>NUCLEOTIDE SEQUENCE [LARGE SCALE GENOMIC DNA]</scope>
    <source>
        <strain evidence="3 4">SCR12</strain>
    </source>
</reference>
<dbReference type="RefSeq" id="WP_136565608.1">
    <property type="nucleotide sequence ID" value="NZ_SNTZ01000002.1"/>
</dbReference>
<evidence type="ECO:0000313" key="4">
    <source>
        <dbReference type="Proteomes" id="UP000310406"/>
    </source>
</evidence>
<dbReference type="PANTHER" id="PTHR35340:SF5">
    <property type="entry name" value="ASST-DOMAIN-CONTAINING PROTEIN"/>
    <property type="match status" value="1"/>
</dbReference>
<dbReference type="InterPro" id="IPR011047">
    <property type="entry name" value="Quinoprotein_ADH-like_sf"/>
</dbReference>
<gene>
    <name evidence="3" type="ORF">EZV76_05470</name>
</gene>
<dbReference type="GO" id="GO:0004062">
    <property type="term" value="F:aryl sulfotransferase activity"/>
    <property type="evidence" value="ECO:0007669"/>
    <property type="project" value="InterPro"/>
</dbReference>
<keyword evidence="2" id="KW-0732">Signal</keyword>
<feature type="compositionally biased region" description="Acidic residues" evidence="1">
    <location>
        <begin position="30"/>
        <end position="50"/>
    </location>
</feature>
<evidence type="ECO:0000256" key="2">
    <source>
        <dbReference type="SAM" id="SignalP"/>
    </source>
</evidence>